<dbReference type="RefSeq" id="YP_009284707.1">
    <property type="nucleotide sequence ID" value="NC_031050.1"/>
</dbReference>
<organism evidence="1 2">
    <name type="scientific">Escherichia phage vB_EcoS_NBD2</name>
    <dbReference type="NCBI Taxonomy" id="1852563"/>
    <lineage>
        <taxon>Viruses</taxon>
        <taxon>Duplodnaviria</taxon>
        <taxon>Heunggongvirae</taxon>
        <taxon>Uroviricota</taxon>
        <taxon>Caudoviricetes</taxon>
        <taxon>Drexlerviridae</taxon>
        <taxon>Vilniusvirus</taxon>
        <taxon>Vilniusvirus NBD2</taxon>
    </lineage>
</organism>
<evidence type="ECO:0000313" key="1">
    <source>
        <dbReference type="EMBL" id="ANM45925.1"/>
    </source>
</evidence>
<evidence type="ECO:0000313" key="2">
    <source>
        <dbReference type="Proteomes" id="UP000202254"/>
    </source>
</evidence>
<sequence length="81" mass="9371">MKVKVIGGHENYVHVWNEEFPFKPFEVEAKYHSEAMGAEWGFDIHLHDCAKHGGAAAEIMEGPDMWNFSIYFRSDEVEVIE</sequence>
<keyword evidence="2" id="KW-1185">Reference proteome</keyword>
<gene>
    <name evidence="1" type="ORF">NBD2_83</name>
</gene>
<dbReference type="Proteomes" id="UP000202254">
    <property type="component" value="Segment"/>
</dbReference>
<dbReference type="EMBL" id="KX130668">
    <property type="protein sequence ID" value="ANM45925.1"/>
    <property type="molecule type" value="Genomic_DNA"/>
</dbReference>
<dbReference type="KEGG" id="vg:29079513"/>
<protein>
    <submittedName>
        <fullName evidence="1">Uncharacterized protein</fullName>
    </submittedName>
</protein>
<dbReference type="GeneID" id="29079513"/>
<accession>A0A192Y9Q7</accession>
<name>A0A192Y9Q7_9CAUD</name>
<proteinExistence type="predicted"/>
<reference evidence="1 2" key="1">
    <citation type="submission" date="2016-04" db="EMBL/GenBank/DDBJ databases">
        <title>Complete Genome of E. coli phage vB_EcoS_NBD2.</title>
        <authorList>
            <person name="Truncaite L."/>
            <person name="Kaliniene L."/>
            <person name="Zajanckauskaite A."/>
            <person name="Meskys R."/>
        </authorList>
    </citation>
    <scope>NUCLEOTIDE SEQUENCE [LARGE SCALE GENOMIC DNA]</scope>
</reference>